<reference evidence="1 2" key="1">
    <citation type="submission" date="2016-11" db="EMBL/GenBank/DDBJ databases">
        <authorList>
            <person name="Jaros S."/>
            <person name="Januszkiewicz K."/>
            <person name="Wedrychowicz H."/>
        </authorList>
    </citation>
    <scope>NUCLEOTIDE SEQUENCE [LARGE SCALE GENOMIC DNA]</scope>
    <source>
        <strain evidence="1 2">DSM 3089</strain>
    </source>
</reference>
<protein>
    <submittedName>
        <fullName evidence="1">Uncharacterized protein</fullName>
    </submittedName>
</protein>
<dbReference type="RefSeq" id="WP_278336847.1">
    <property type="nucleotide sequence ID" value="NZ_FQXP01000012.1"/>
</dbReference>
<gene>
    <name evidence="1" type="ORF">SAMN02745196_02730</name>
</gene>
<name>A0A1M5Y8P1_9CLOT</name>
<dbReference type="AlphaFoldDB" id="A0A1M5Y8P1"/>
<accession>A0A1M5Y8P1</accession>
<dbReference type="EMBL" id="FQXP01000012">
    <property type="protein sequence ID" value="SHI08289.1"/>
    <property type="molecule type" value="Genomic_DNA"/>
</dbReference>
<keyword evidence="2" id="KW-1185">Reference proteome</keyword>
<dbReference type="Proteomes" id="UP000184526">
    <property type="component" value="Unassembled WGS sequence"/>
</dbReference>
<proteinExistence type="predicted"/>
<sequence>MLNCKVIINEVTVKHLNAMTFNNKKKVDNIVLLLDKPIMWK</sequence>
<evidence type="ECO:0000313" key="2">
    <source>
        <dbReference type="Proteomes" id="UP000184526"/>
    </source>
</evidence>
<organism evidence="1 2">
    <name type="scientific">Clostridium collagenovorans DSM 3089</name>
    <dbReference type="NCBI Taxonomy" id="1121306"/>
    <lineage>
        <taxon>Bacteria</taxon>
        <taxon>Bacillati</taxon>
        <taxon>Bacillota</taxon>
        <taxon>Clostridia</taxon>
        <taxon>Eubacteriales</taxon>
        <taxon>Clostridiaceae</taxon>
        <taxon>Clostridium</taxon>
    </lineage>
</organism>
<evidence type="ECO:0000313" key="1">
    <source>
        <dbReference type="EMBL" id="SHI08289.1"/>
    </source>
</evidence>